<feature type="chain" id="PRO_5013244170" evidence="1">
    <location>
        <begin position="24"/>
        <end position="807"/>
    </location>
</feature>
<sequence length="807" mass="96321">MHKLNYILIKIILLSNLFILSEKLRKFDPTKKEERQLFLDVTYNCEYNGFINLNKDFILHYCFFAGEDDHNGLVFRKFFTKDLVWGNSLEVLRTNKKINLFIFVDDYLLEKLILIYSYDRKIRITVFNNYTEPSDHIDEISLSYDILHKFNMISKITYFYQSKKSLCVCGMNRDENIFCTFSFDYGLSMEDDNSIEFVLKKKIPMGHYRMEVKFEEDYVYFNLFDDLNDINFYELKCIKLDDKYECDILNKVIKDLDNFKYKHILRNEYFEMVAFEKENMCYIGWSFNYTNINNEINRIITESPCSNVSSYYKNESLIITYKKSENENIFYTIFENLVMKVEGCEYKSGGSLYVMNNFLNNSCVININNMNVTSSNHDEINFSIVVPSKFNLQEKCFLSNHLYKNKKTNLYYLEEENKEEEDIKIYTFYFYKYILTFTNFAGSKCIFESNNKEKLEVSLISKNFYKEYNCDISLDSCDFFVHSQSKINIRYNDEWIIDRELAKSNVIYNESHISLYDIISFSNVNELITINNNMIQITIPSIIPHTRTIKIEFTKNETEEKRNVFIRFQKDVYPIKKVLGVNFSDIFDIYYKYYNYYNDKVKFLLNEFEETSYIGMICQTKNEITSEPCSLALTDFFNKLIQIQNLFPKTMPFLYYNKKKKIQSSNSYFLTETRFVVFKNFGSFLEKNGIKYANFICKCPSRNSNSNKFNEINFTITNERISPDVLQSPEVIEESKSSEDSKVSEISDTSKSFKPFKFRELPRITKKTSERILRLTNEINDESSYRENFSNYFKLNIFILIITLIIT</sequence>
<dbReference type="Proteomes" id="UP000220797">
    <property type="component" value="Unassembled WGS sequence"/>
</dbReference>
<reference evidence="2" key="1">
    <citation type="submission" date="2015-04" db="EMBL/GenBank/DDBJ databases">
        <authorList>
            <consortium name="Pathogen Informatics"/>
        </authorList>
    </citation>
    <scope>NUCLEOTIDE SEQUENCE [LARGE SCALE GENOMIC DNA]</scope>
    <source>
        <strain evidence="2">8A</strain>
    </source>
</reference>
<organism evidence="2 3">
    <name type="scientific">Plasmodium gallinaceum</name>
    <dbReference type="NCBI Taxonomy" id="5849"/>
    <lineage>
        <taxon>Eukaryota</taxon>
        <taxon>Sar</taxon>
        <taxon>Alveolata</taxon>
        <taxon>Apicomplexa</taxon>
        <taxon>Aconoidasida</taxon>
        <taxon>Haemosporida</taxon>
        <taxon>Plasmodiidae</taxon>
        <taxon>Plasmodium</taxon>
        <taxon>Plasmodium (Haemamoeba)</taxon>
    </lineage>
</organism>
<dbReference type="RefSeq" id="XP_028527109.1">
    <property type="nucleotide sequence ID" value="XM_028670348.1"/>
</dbReference>
<dbReference type="AlphaFoldDB" id="A0A1J1GSJ9"/>
<proteinExistence type="predicted"/>
<name>A0A1J1GSJ9_PLAGA</name>
<dbReference type="OMA" id="CYIGWSF"/>
<keyword evidence="3" id="KW-1185">Reference proteome</keyword>
<keyword evidence="1" id="KW-0732">Signal</keyword>
<evidence type="ECO:0000313" key="2">
    <source>
        <dbReference type="EMBL" id="CRG94288.1"/>
    </source>
</evidence>
<protein>
    <submittedName>
        <fullName evidence="2">6-cysteine protein</fullName>
    </submittedName>
</protein>
<accession>A0A1J1GSJ9</accession>
<gene>
    <name evidence="2" type="primary">B9</name>
    <name evidence="2" type="ORF">PGAL8A_00399200</name>
</gene>
<dbReference type="VEuPathDB" id="PlasmoDB:PGAL8A_00399200"/>
<dbReference type="EMBL" id="CVMV01000022">
    <property type="protein sequence ID" value="CRG94288.1"/>
    <property type="molecule type" value="Genomic_DNA"/>
</dbReference>
<evidence type="ECO:0000313" key="3">
    <source>
        <dbReference type="Proteomes" id="UP000220797"/>
    </source>
</evidence>
<evidence type="ECO:0000256" key="1">
    <source>
        <dbReference type="SAM" id="SignalP"/>
    </source>
</evidence>
<comment type="caution">
    <text evidence="2">The sequence shown here is derived from an EMBL/GenBank/DDBJ whole genome shotgun (WGS) entry which is preliminary data.</text>
</comment>
<feature type="signal peptide" evidence="1">
    <location>
        <begin position="1"/>
        <end position="23"/>
    </location>
</feature>
<dbReference type="OrthoDB" id="370787at2759"/>
<dbReference type="GeneID" id="39732522"/>